<organism evidence="1 2">
    <name type="scientific">Clostridium omnivorum</name>
    <dbReference type="NCBI Taxonomy" id="1604902"/>
    <lineage>
        <taxon>Bacteria</taxon>
        <taxon>Bacillati</taxon>
        <taxon>Bacillota</taxon>
        <taxon>Clostridia</taxon>
        <taxon>Eubacteriales</taxon>
        <taxon>Clostridiaceae</taxon>
        <taxon>Clostridium</taxon>
    </lineage>
</organism>
<accession>A0ABQ5N557</accession>
<name>A0ABQ5N557_9CLOT</name>
<dbReference type="InterPro" id="IPR046141">
    <property type="entry name" value="DUF6143"/>
</dbReference>
<sequence>MSSNAMRKEKHPQEVIVLSDAVYHSYQGKYFLGQTNMITFGGGYNAWGGLINPADSNVNMFLNAYTISNFYDKPLTAEGWLSSVLPGEGKLSRHFAAGNQSIIPPPMPMVKIQSADFVKKAPTGGTYTFVRRVEPNETLTKHDFQGMYIIPPGSSFVLFFLSPGKEKVQTRLAFGWWEEKV</sequence>
<comment type="caution">
    <text evidence="1">The sequence shown here is derived from an EMBL/GenBank/DDBJ whole genome shotgun (WGS) entry which is preliminary data.</text>
</comment>
<dbReference type="Proteomes" id="UP001208567">
    <property type="component" value="Unassembled WGS sequence"/>
</dbReference>
<reference evidence="1 2" key="1">
    <citation type="journal article" date="2024" name="Int. J. Syst. Evol. Microbiol.">
        <title>Clostridium omnivorum sp. nov., isolated from anoxic soil under the treatment of reductive soil disinfestation.</title>
        <authorList>
            <person name="Ueki A."/>
            <person name="Tonouchi A."/>
            <person name="Kaku N."/>
            <person name="Honma S."/>
            <person name="Ueki K."/>
        </authorList>
    </citation>
    <scope>NUCLEOTIDE SEQUENCE [LARGE SCALE GENOMIC DNA]</scope>
    <source>
        <strain evidence="1 2">E14</strain>
    </source>
</reference>
<dbReference type="EMBL" id="BRXR01000001">
    <property type="protein sequence ID" value="GLC30249.1"/>
    <property type="molecule type" value="Genomic_DNA"/>
</dbReference>
<evidence type="ECO:0000313" key="2">
    <source>
        <dbReference type="Proteomes" id="UP001208567"/>
    </source>
</evidence>
<keyword evidence="2" id="KW-1185">Reference proteome</keyword>
<dbReference type="RefSeq" id="WP_264849515.1">
    <property type="nucleotide sequence ID" value="NZ_BRXR01000001.1"/>
</dbReference>
<proteinExistence type="predicted"/>
<dbReference type="Pfam" id="PF19640">
    <property type="entry name" value="DUF6143"/>
    <property type="match status" value="1"/>
</dbReference>
<gene>
    <name evidence="1" type="ORF">bsdE14_16590</name>
</gene>
<protein>
    <submittedName>
        <fullName evidence="1">Uncharacterized protein</fullName>
    </submittedName>
</protein>
<evidence type="ECO:0000313" key="1">
    <source>
        <dbReference type="EMBL" id="GLC30249.1"/>
    </source>
</evidence>